<comment type="caution">
    <text evidence="2">The sequence shown here is derived from an EMBL/GenBank/DDBJ whole genome shotgun (WGS) entry which is preliminary data.</text>
</comment>
<dbReference type="EMBL" id="CANHGI010000002">
    <property type="protein sequence ID" value="CAI5440758.1"/>
    <property type="molecule type" value="Genomic_DNA"/>
</dbReference>
<evidence type="ECO:0000313" key="2">
    <source>
        <dbReference type="EMBL" id="CAI5440758.1"/>
    </source>
</evidence>
<proteinExistence type="predicted"/>
<dbReference type="InterPro" id="IPR001251">
    <property type="entry name" value="CRAL-TRIO_dom"/>
</dbReference>
<dbReference type="AlphaFoldDB" id="A0A9P1I9Y6"/>
<dbReference type="SUPFAM" id="SSF52087">
    <property type="entry name" value="CRAL/TRIO domain"/>
    <property type="match status" value="1"/>
</dbReference>
<dbReference type="PANTHER" id="PTHR47159:SF4">
    <property type="entry name" value="CRAL-TRIO DOMAIN-CONTAINING PROTEIN"/>
    <property type="match status" value="1"/>
</dbReference>
<keyword evidence="3" id="KW-1185">Reference proteome</keyword>
<dbReference type="Gene3D" id="2.60.120.680">
    <property type="entry name" value="GOLD domain"/>
    <property type="match status" value="1"/>
</dbReference>
<dbReference type="InterPro" id="IPR036273">
    <property type="entry name" value="CRAL/TRIO_N_dom_sf"/>
</dbReference>
<dbReference type="InterPro" id="IPR058960">
    <property type="entry name" value="Ctg-1-like_C"/>
</dbReference>
<dbReference type="PANTHER" id="PTHR47159">
    <property type="entry name" value="PROTEIN CBG07705-RELATED"/>
    <property type="match status" value="1"/>
</dbReference>
<dbReference type="Gene3D" id="3.40.525.10">
    <property type="entry name" value="CRAL-TRIO lipid binding domain"/>
    <property type="match status" value="1"/>
</dbReference>
<dbReference type="CDD" id="cd00170">
    <property type="entry name" value="SEC14"/>
    <property type="match status" value="1"/>
</dbReference>
<gene>
    <name evidence="2" type="ORF">CAMP_LOCUS3395</name>
</gene>
<sequence>MNREEHEFVEYLRDECKDLLTDYYDTDYNLLRWAQGYGFHKEDALTELRRHLRFRKYYDLDNILTNVPDHPILKKYFPIGLVGEAGLGNTLLVIECAGRIDLMGILKSVHLSDFLIQRFKFQEKMLAAMNEMEKRNGTQCSVVYILDLEGLKFDPALINIATGPYRILWASVYTAYPEWINTLLIINAPSFMTLIWKAIGPLLPERTRNKVKICTGNTDWKSQIQKFAHADNIPKHWGGNLLDKNGDAMCRDRLNIPFDPIPQDLYWQPSQETPATQDLTCSTIGAGKFALFTYVVEKSVDEPVYVVINRFCDRTFGMGIWFSEDDDAISYDLEEMEELAPDFDYPGMPTVDYLRLKMPGSGVYKIKWGNEEAWLRSLTVYHRVRFQNENRENIKFHEVSI</sequence>
<feature type="domain" description="CRAL-TRIO" evidence="1">
    <location>
        <begin position="69"/>
        <end position="245"/>
    </location>
</feature>
<dbReference type="SUPFAM" id="SSF46938">
    <property type="entry name" value="CRAL/TRIO N-terminal domain"/>
    <property type="match status" value="1"/>
</dbReference>
<protein>
    <recommendedName>
        <fullName evidence="1">CRAL-TRIO domain-containing protein</fullName>
    </recommendedName>
</protein>
<accession>A0A9P1I9Y6</accession>
<reference evidence="2" key="1">
    <citation type="submission" date="2022-11" db="EMBL/GenBank/DDBJ databases">
        <authorList>
            <person name="Kikuchi T."/>
        </authorList>
    </citation>
    <scope>NUCLEOTIDE SEQUENCE</scope>
    <source>
        <strain evidence="2">PS1010</strain>
    </source>
</reference>
<dbReference type="InterPro" id="IPR036865">
    <property type="entry name" value="CRAL-TRIO_dom_sf"/>
</dbReference>
<dbReference type="Proteomes" id="UP001152747">
    <property type="component" value="Unassembled WGS sequence"/>
</dbReference>
<dbReference type="OrthoDB" id="1434354at2759"/>
<dbReference type="Pfam" id="PF25883">
    <property type="entry name" value="F28H7_8_C"/>
    <property type="match status" value="1"/>
</dbReference>
<dbReference type="Pfam" id="PF00650">
    <property type="entry name" value="CRAL_TRIO"/>
    <property type="match status" value="1"/>
</dbReference>
<dbReference type="InterPro" id="IPR053302">
    <property type="entry name" value="CRAL-TRIO_domain"/>
</dbReference>
<evidence type="ECO:0000313" key="3">
    <source>
        <dbReference type="Proteomes" id="UP001152747"/>
    </source>
</evidence>
<dbReference type="PROSITE" id="PS50191">
    <property type="entry name" value="CRAL_TRIO"/>
    <property type="match status" value="1"/>
</dbReference>
<evidence type="ECO:0000259" key="1">
    <source>
        <dbReference type="PROSITE" id="PS50191"/>
    </source>
</evidence>
<name>A0A9P1I9Y6_9PELO</name>
<dbReference type="SMART" id="SM00516">
    <property type="entry name" value="SEC14"/>
    <property type="match status" value="1"/>
</dbReference>
<organism evidence="2 3">
    <name type="scientific">Caenorhabditis angaria</name>
    <dbReference type="NCBI Taxonomy" id="860376"/>
    <lineage>
        <taxon>Eukaryota</taxon>
        <taxon>Metazoa</taxon>
        <taxon>Ecdysozoa</taxon>
        <taxon>Nematoda</taxon>
        <taxon>Chromadorea</taxon>
        <taxon>Rhabditida</taxon>
        <taxon>Rhabditina</taxon>
        <taxon>Rhabditomorpha</taxon>
        <taxon>Rhabditoidea</taxon>
        <taxon>Rhabditidae</taxon>
        <taxon>Peloderinae</taxon>
        <taxon>Caenorhabditis</taxon>
    </lineage>
</organism>